<sequence>MSSKTPKKPIPFTNTYKVISDKKVKAKATSSINNTNKKTKSQIEVPAIHQNTQKKMQKNANNSFEQKNIGINSFKPNQTQDKDSNESLKQQIDQLSKISSQQSELISYFQKNLNQVESITENFPNNSKLPQDIDEYASIKYKFQCLIRDYIKKQRLAEVDEIIQQKFGPKYTTAQINGFFSPESRE</sequence>
<feature type="region of interest" description="Disordered" evidence="1">
    <location>
        <begin position="72"/>
        <end position="91"/>
    </location>
</feature>
<evidence type="ECO:0000256" key="1">
    <source>
        <dbReference type="SAM" id="MobiDB-lite"/>
    </source>
</evidence>
<evidence type="ECO:0000313" key="2">
    <source>
        <dbReference type="EMBL" id="KAK8835713.1"/>
    </source>
</evidence>
<protein>
    <submittedName>
        <fullName evidence="2">Uncharacterized protein</fullName>
    </submittedName>
</protein>
<proteinExistence type="predicted"/>
<organism evidence="2 3">
    <name type="scientific">Tritrichomonas musculus</name>
    <dbReference type="NCBI Taxonomy" id="1915356"/>
    <lineage>
        <taxon>Eukaryota</taxon>
        <taxon>Metamonada</taxon>
        <taxon>Parabasalia</taxon>
        <taxon>Tritrichomonadida</taxon>
        <taxon>Tritrichomonadidae</taxon>
        <taxon>Tritrichomonas</taxon>
    </lineage>
</organism>
<reference evidence="2 3" key="1">
    <citation type="submission" date="2024-04" db="EMBL/GenBank/DDBJ databases">
        <title>Tritrichomonas musculus Genome.</title>
        <authorList>
            <person name="Alves-Ferreira E."/>
            <person name="Grigg M."/>
            <person name="Lorenzi H."/>
            <person name="Galac M."/>
        </authorList>
    </citation>
    <scope>NUCLEOTIDE SEQUENCE [LARGE SCALE GENOMIC DNA]</scope>
    <source>
        <strain evidence="2 3">EAF2021</strain>
    </source>
</reference>
<comment type="caution">
    <text evidence="2">The sequence shown here is derived from an EMBL/GenBank/DDBJ whole genome shotgun (WGS) entry which is preliminary data.</text>
</comment>
<accession>A0ABR2GQ21</accession>
<evidence type="ECO:0000313" key="3">
    <source>
        <dbReference type="Proteomes" id="UP001470230"/>
    </source>
</evidence>
<gene>
    <name evidence="2" type="ORF">M9Y10_040531</name>
</gene>
<dbReference type="Proteomes" id="UP001470230">
    <property type="component" value="Unassembled WGS sequence"/>
</dbReference>
<keyword evidence="3" id="KW-1185">Reference proteome</keyword>
<dbReference type="EMBL" id="JAPFFF010000075">
    <property type="protein sequence ID" value="KAK8835713.1"/>
    <property type="molecule type" value="Genomic_DNA"/>
</dbReference>
<name>A0ABR2GQ21_9EUKA</name>